<evidence type="ECO:0000313" key="5">
    <source>
        <dbReference type="Proteomes" id="UP000887563"/>
    </source>
</evidence>
<dbReference type="InterPro" id="IPR012677">
    <property type="entry name" value="Nucleotide-bd_a/b_plait_sf"/>
</dbReference>
<evidence type="ECO:0000259" key="4">
    <source>
        <dbReference type="PROSITE" id="PS50102"/>
    </source>
</evidence>
<dbReference type="Pfam" id="PF00076">
    <property type="entry name" value="RRM_1"/>
    <property type="match status" value="1"/>
</dbReference>
<organism evidence="5 6">
    <name type="scientific">Meloidogyne incognita</name>
    <name type="common">Southern root-knot nematode worm</name>
    <name type="synonym">Oxyuris incognita</name>
    <dbReference type="NCBI Taxonomy" id="6306"/>
    <lineage>
        <taxon>Eukaryota</taxon>
        <taxon>Metazoa</taxon>
        <taxon>Ecdysozoa</taxon>
        <taxon>Nematoda</taxon>
        <taxon>Chromadorea</taxon>
        <taxon>Rhabditida</taxon>
        <taxon>Tylenchina</taxon>
        <taxon>Tylenchomorpha</taxon>
        <taxon>Tylenchoidea</taxon>
        <taxon>Meloidogynidae</taxon>
        <taxon>Meloidogyninae</taxon>
        <taxon>Meloidogyne</taxon>
        <taxon>Meloidogyne incognita group</taxon>
    </lineage>
</organism>
<dbReference type="SUPFAM" id="SSF48452">
    <property type="entry name" value="TPR-like"/>
    <property type="match status" value="1"/>
</dbReference>
<dbReference type="PANTHER" id="PTHR15481:SF5">
    <property type="entry name" value="SQUAMOUS CELL CARCINOMA ANTIGEN RECOGNIZED BY T-CELLS 3"/>
    <property type="match status" value="1"/>
</dbReference>
<evidence type="ECO:0000256" key="2">
    <source>
        <dbReference type="PROSITE-ProRule" id="PRU00176"/>
    </source>
</evidence>
<reference evidence="6" key="1">
    <citation type="submission" date="2022-11" db="UniProtKB">
        <authorList>
            <consortium name="WormBaseParasite"/>
        </authorList>
    </citation>
    <scope>IDENTIFICATION</scope>
</reference>
<dbReference type="SMART" id="SM00386">
    <property type="entry name" value="HAT"/>
    <property type="match status" value="2"/>
</dbReference>
<dbReference type="Gene3D" id="3.30.70.330">
    <property type="match status" value="1"/>
</dbReference>
<dbReference type="Gene3D" id="1.25.40.10">
    <property type="entry name" value="Tetratricopeptide repeat domain"/>
    <property type="match status" value="1"/>
</dbReference>
<feature type="compositionally biased region" description="Low complexity" evidence="3">
    <location>
        <begin position="312"/>
        <end position="327"/>
    </location>
</feature>
<feature type="compositionally biased region" description="Basic and acidic residues" evidence="3">
    <location>
        <begin position="356"/>
        <end position="376"/>
    </location>
</feature>
<feature type="compositionally biased region" description="Basic and acidic residues" evidence="3">
    <location>
        <begin position="234"/>
        <end position="288"/>
    </location>
</feature>
<dbReference type="GO" id="GO:0005654">
    <property type="term" value="C:nucleoplasm"/>
    <property type="evidence" value="ECO:0007669"/>
    <property type="project" value="TreeGrafter"/>
</dbReference>
<feature type="compositionally biased region" description="Polar residues" evidence="3">
    <location>
        <begin position="479"/>
        <end position="488"/>
    </location>
</feature>
<evidence type="ECO:0000313" key="6">
    <source>
        <dbReference type="WBParaSite" id="Minc3s03688g34531"/>
    </source>
</evidence>
<dbReference type="InterPro" id="IPR035979">
    <property type="entry name" value="RBD_domain_sf"/>
</dbReference>
<feature type="compositionally biased region" description="Low complexity" evidence="3">
    <location>
        <begin position="489"/>
        <end position="505"/>
    </location>
</feature>
<feature type="compositionally biased region" description="Basic and acidic residues" evidence="3">
    <location>
        <begin position="542"/>
        <end position="553"/>
    </location>
</feature>
<dbReference type="SMART" id="SM00360">
    <property type="entry name" value="RRM"/>
    <property type="match status" value="1"/>
</dbReference>
<name>A0A914N9Z0_MELIC</name>
<keyword evidence="5" id="KW-1185">Reference proteome</keyword>
<keyword evidence="1 2" id="KW-0694">RNA-binding</keyword>
<feature type="region of interest" description="Disordered" evidence="3">
    <location>
        <begin position="310"/>
        <end position="386"/>
    </location>
</feature>
<dbReference type="GO" id="GO:0000398">
    <property type="term" value="P:mRNA splicing, via spliceosome"/>
    <property type="evidence" value="ECO:0007669"/>
    <property type="project" value="TreeGrafter"/>
</dbReference>
<dbReference type="PROSITE" id="PS50102">
    <property type="entry name" value="RRM"/>
    <property type="match status" value="1"/>
</dbReference>
<protein>
    <submittedName>
        <fullName evidence="6">RRM domain-containing protein</fullName>
    </submittedName>
</protein>
<evidence type="ECO:0000256" key="3">
    <source>
        <dbReference type="SAM" id="MobiDB-lite"/>
    </source>
</evidence>
<accession>A0A914N9Z0</accession>
<dbReference type="Proteomes" id="UP000887563">
    <property type="component" value="Unplaced"/>
</dbReference>
<dbReference type="InterPro" id="IPR003107">
    <property type="entry name" value="HAT"/>
</dbReference>
<dbReference type="WBParaSite" id="Minc3s03688g34531">
    <property type="protein sequence ID" value="Minc3s03688g34531"/>
    <property type="gene ID" value="Minc3s03688g34531"/>
</dbReference>
<evidence type="ECO:0000256" key="1">
    <source>
        <dbReference type="ARBA" id="ARBA00022884"/>
    </source>
</evidence>
<dbReference type="GO" id="GO:0005737">
    <property type="term" value="C:cytoplasm"/>
    <property type="evidence" value="ECO:0007669"/>
    <property type="project" value="TreeGrafter"/>
</dbReference>
<dbReference type="SUPFAM" id="SSF54928">
    <property type="entry name" value="RNA-binding domain, RBD"/>
    <property type="match status" value="1"/>
</dbReference>
<feature type="region of interest" description="Disordered" evidence="3">
    <location>
        <begin position="541"/>
        <end position="576"/>
    </location>
</feature>
<dbReference type="AlphaFoldDB" id="A0A914N9Z0"/>
<dbReference type="PANTHER" id="PTHR15481">
    <property type="entry name" value="RIBONUCLEIC ACID BINDING PROTEIN S1"/>
    <property type="match status" value="1"/>
</dbReference>
<feature type="region of interest" description="Disordered" evidence="3">
    <location>
        <begin position="470"/>
        <end position="516"/>
    </location>
</feature>
<sequence>MGEDTWTVERFQLELLNAEKTGQFTYKDLEPLWDKAKLAIQNEEEAVSLYTTYIYLTFRLLKKQVHHLPIREIMKLHGQPNAKLTVDPDLSIIEKLFEDGIHVVNEYFDQYSESFVQFQKNFAYFLYTKMGKLERAREIWTVLLKGENGPFAWLEAISLERKYGDVEYARKLFYKALDNVNFHPHVIYSAFIQFEREEGNRSELDLALERVNLIASNLAKNEKEQEKHLRKRKNFDGKKQGKNEGRKERGGDKGSKKQKIEEKNGNNLEEKRRPQQKNKQNEVTRSEEMDIDTFEEEQVEGGNVVTFETSSIPIGPIIPGINDQQQQKVEKKEEEKNNGKEDVEMEQQHQQPSSKIIEREAKEKKFGKEKQQKFSSKEQQNSSSFPYSTGLEKNKLFVKHLHFGVKEDELMKFFSQFGKVLDVRIITKWNGRSKGCAYIDFETDSEASAAILKANGEKIRGKEIAVYLSNPPEKKKDQQQPTDNLPSFSSTTPTTSSNNQQQQEGKQQKIKNSLNFIPRVTAQGRIGKASRLMLPTSISKNKNVEVKGEEKSTTEAVNSPMGEIVQSTEEISMEQK</sequence>
<feature type="region of interest" description="Disordered" evidence="3">
    <location>
        <begin position="222"/>
        <end position="291"/>
    </location>
</feature>
<dbReference type="InterPro" id="IPR000504">
    <property type="entry name" value="RRM_dom"/>
</dbReference>
<feature type="domain" description="RRM" evidence="4">
    <location>
        <begin position="394"/>
        <end position="471"/>
    </location>
</feature>
<dbReference type="InterPro" id="IPR011990">
    <property type="entry name" value="TPR-like_helical_dom_sf"/>
</dbReference>
<feature type="compositionally biased region" description="Basic and acidic residues" evidence="3">
    <location>
        <begin position="328"/>
        <end position="342"/>
    </location>
</feature>
<dbReference type="GO" id="GO:0003723">
    <property type="term" value="F:RNA binding"/>
    <property type="evidence" value="ECO:0007669"/>
    <property type="project" value="UniProtKB-UniRule"/>
</dbReference>
<proteinExistence type="predicted"/>
<dbReference type="GO" id="GO:0061574">
    <property type="term" value="C:ASAP complex"/>
    <property type="evidence" value="ECO:0007669"/>
    <property type="project" value="TreeGrafter"/>
</dbReference>